<comment type="caution">
    <text evidence="1">The sequence shown here is derived from an EMBL/GenBank/DDBJ whole genome shotgun (WGS) entry which is preliminary data.</text>
</comment>
<sequence length="123" mass="13945">MENRLSRRAFLGSDLFRLLQKFKKDPKVTIQNQIDFTIYNLKHDDNHDLSFDAKVTTGSEGKYVVKAEFIVEAMLEEAVLEAGYEVLDETFTVPSMTAGEIFVKSIISGIADQVELLEELLQV</sequence>
<reference evidence="1 2" key="1">
    <citation type="submission" date="2024-09" db="EMBL/GenBank/DDBJ databases">
        <title>Chromosome-scale assembly of Riccia sorocarpa.</title>
        <authorList>
            <person name="Paukszto L."/>
        </authorList>
    </citation>
    <scope>NUCLEOTIDE SEQUENCE [LARGE SCALE GENOMIC DNA]</scope>
    <source>
        <strain evidence="1">LP-2024</strain>
        <tissue evidence="1">Aerial parts of the thallus</tissue>
    </source>
</reference>
<name>A0ABD3GUN0_9MARC</name>
<gene>
    <name evidence="1" type="ORF">R1sor_000283</name>
</gene>
<protein>
    <submittedName>
        <fullName evidence="1">Uncharacterized protein</fullName>
    </submittedName>
</protein>
<organism evidence="1 2">
    <name type="scientific">Riccia sorocarpa</name>
    <dbReference type="NCBI Taxonomy" id="122646"/>
    <lineage>
        <taxon>Eukaryota</taxon>
        <taxon>Viridiplantae</taxon>
        <taxon>Streptophyta</taxon>
        <taxon>Embryophyta</taxon>
        <taxon>Marchantiophyta</taxon>
        <taxon>Marchantiopsida</taxon>
        <taxon>Marchantiidae</taxon>
        <taxon>Marchantiales</taxon>
        <taxon>Ricciaceae</taxon>
        <taxon>Riccia</taxon>
    </lineage>
</organism>
<dbReference type="AlphaFoldDB" id="A0ABD3GUN0"/>
<evidence type="ECO:0000313" key="1">
    <source>
        <dbReference type="EMBL" id="KAL3682261.1"/>
    </source>
</evidence>
<proteinExistence type="predicted"/>
<accession>A0ABD3GUN0</accession>
<keyword evidence="2" id="KW-1185">Reference proteome</keyword>
<evidence type="ECO:0000313" key="2">
    <source>
        <dbReference type="Proteomes" id="UP001633002"/>
    </source>
</evidence>
<dbReference type="Proteomes" id="UP001633002">
    <property type="component" value="Unassembled WGS sequence"/>
</dbReference>
<dbReference type="EMBL" id="JBJQOH010000006">
    <property type="protein sequence ID" value="KAL3682261.1"/>
    <property type="molecule type" value="Genomic_DNA"/>
</dbReference>